<feature type="transmembrane region" description="Helical" evidence="7">
    <location>
        <begin position="329"/>
        <end position="349"/>
    </location>
</feature>
<feature type="transmembrane region" description="Helical" evidence="7">
    <location>
        <begin position="63"/>
        <end position="84"/>
    </location>
</feature>
<dbReference type="GO" id="GO:0005886">
    <property type="term" value="C:plasma membrane"/>
    <property type="evidence" value="ECO:0007669"/>
    <property type="project" value="UniProtKB-SubCell"/>
</dbReference>
<evidence type="ECO:0008006" key="10">
    <source>
        <dbReference type="Google" id="ProtNLM"/>
    </source>
</evidence>
<feature type="transmembrane region" description="Helical" evidence="7">
    <location>
        <begin position="385"/>
        <end position="406"/>
    </location>
</feature>
<evidence type="ECO:0000256" key="2">
    <source>
        <dbReference type="ARBA" id="ARBA00022475"/>
    </source>
</evidence>
<organism evidence="8 9">
    <name type="scientific">Cryobacterium tepidiphilum</name>
    <dbReference type="NCBI Taxonomy" id="2486026"/>
    <lineage>
        <taxon>Bacteria</taxon>
        <taxon>Bacillati</taxon>
        <taxon>Actinomycetota</taxon>
        <taxon>Actinomycetes</taxon>
        <taxon>Micrococcales</taxon>
        <taxon>Microbacteriaceae</taxon>
        <taxon>Cryobacterium</taxon>
    </lineage>
</organism>
<feature type="transmembrane region" description="Helical" evidence="7">
    <location>
        <begin position="187"/>
        <end position="211"/>
    </location>
</feature>
<evidence type="ECO:0000256" key="6">
    <source>
        <dbReference type="SAM" id="MobiDB-lite"/>
    </source>
</evidence>
<feature type="region of interest" description="Disordered" evidence="6">
    <location>
        <begin position="425"/>
        <end position="454"/>
    </location>
</feature>
<keyword evidence="5 7" id="KW-0472">Membrane</keyword>
<feature type="compositionally biased region" description="Basic and acidic residues" evidence="6">
    <location>
        <begin position="426"/>
        <end position="447"/>
    </location>
</feature>
<name>A0A3M8LDN9_9MICO</name>
<comment type="subcellular location">
    <subcellularLocation>
        <location evidence="1">Cell membrane</location>
        <topology evidence="1">Multi-pass membrane protein</topology>
    </subcellularLocation>
</comment>
<feature type="transmembrane region" description="Helical" evidence="7">
    <location>
        <begin position="130"/>
        <end position="149"/>
    </location>
</feature>
<evidence type="ECO:0000256" key="3">
    <source>
        <dbReference type="ARBA" id="ARBA00022692"/>
    </source>
</evidence>
<evidence type="ECO:0000313" key="9">
    <source>
        <dbReference type="Proteomes" id="UP000279859"/>
    </source>
</evidence>
<accession>A0A3M8LDN9</accession>
<evidence type="ECO:0000256" key="4">
    <source>
        <dbReference type="ARBA" id="ARBA00022989"/>
    </source>
</evidence>
<proteinExistence type="predicted"/>
<dbReference type="EMBL" id="RDSR01000009">
    <property type="protein sequence ID" value="RNE62598.1"/>
    <property type="molecule type" value="Genomic_DNA"/>
</dbReference>
<evidence type="ECO:0000313" key="8">
    <source>
        <dbReference type="EMBL" id="RNE62598.1"/>
    </source>
</evidence>
<feature type="transmembrane region" description="Helical" evidence="7">
    <location>
        <begin position="33"/>
        <end position="57"/>
    </location>
</feature>
<feature type="transmembrane region" description="Helical" evidence="7">
    <location>
        <begin position="361"/>
        <end position="379"/>
    </location>
</feature>
<dbReference type="PANTHER" id="PTHR30250">
    <property type="entry name" value="PST FAMILY PREDICTED COLANIC ACID TRANSPORTER"/>
    <property type="match status" value="1"/>
</dbReference>
<keyword evidence="9" id="KW-1185">Reference proteome</keyword>
<feature type="transmembrane region" description="Helical" evidence="7">
    <location>
        <begin position="161"/>
        <end position="181"/>
    </location>
</feature>
<dbReference type="Pfam" id="PF13440">
    <property type="entry name" value="Polysacc_synt_3"/>
    <property type="match status" value="1"/>
</dbReference>
<evidence type="ECO:0000256" key="5">
    <source>
        <dbReference type="ARBA" id="ARBA00023136"/>
    </source>
</evidence>
<feature type="transmembrane region" description="Helical" evidence="7">
    <location>
        <begin position="301"/>
        <end position="323"/>
    </location>
</feature>
<gene>
    <name evidence="8" type="ORF">EEJ31_07125</name>
</gene>
<keyword evidence="4 7" id="KW-1133">Transmembrane helix</keyword>
<dbReference type="AlphaFoldDB" id="A0A3M8LDN9"/>
<evidence type="ECO:0000256" key="1">
    <source>
        <dbReference type="ARBA" id="ARBA00004651"/>
    </source>
</evidence>
<dbReference type="PANTHER" id="PTHR30250:SF26">
    <property type="entry name" value="PSMA PROTEIN"/>
    <property type="match status" value="1"/>
</dbReference>
<protein>
    <recommendedName>
        <fullName evidence="10">Lipopolysaccharide biosynthesis protein</fullName>
    </recommendedName>
</protein>
<keyword evidence="2" id="KW-1003">Cell membrane</keyword>
<sequence length="454" mass="48266">MRPMRLGRMLLLRPASLRLSAPCCRLNPVKLKLLFRIGSAGFASLMQAATLLLVARFAGPEDFGAFGQLISIGYVAGGILGMGMSARALRLASVDAWRPVATTMMLLRVMTSLGVSGLLIAFALLVGDDVALATAASLFIIGELVGELIQGILAGRNRQYFASFILLLHRILVLTPVALHLVWQTEIWLHLMVGAALGLVLLFSIAAASGARPSSPLELLRSSLGFWFASTVTSAGQLDISFVRLAVGDVATGLYSAGSRIGTPLNVVTNAVLNVYVPAMSAQRDEGERLRTFRRLRTLSLAYSTLLVIASPGVGFALVAILGEDYSSGWPLYVTVTCGAALSGVSQSYKSLCYAEDRPFAAGRSILLGTLIGLVWILVGGAVFGFPAIVLAPLVMQGAILLAFLVDRARNRAWAGRQYFVDADSDSDHDLTAAEPPERQAQERADKAVNSSAD</sequence>
<comment type="caution">
    <text evidence="8">The sequence shown here is derived from an EMBL/GenBank/DDBJ whole genome shotgun (WGS) entry which is preliminary data.</text>
</comment>
<feature type="transmembrane region" description="Helical" evidence="7">
    <location>
        <begin position="105"/>
        <end position="124"/>
    </location>
</feature>
<reference evidence="8 9" key="1">
    <citation type="submission" date="2018-11" db="EMBL/GenBank/DDBJ databases">
        <title>Cryobacterium sp. nov., isolated from rhizosphere soil of lettuce.</title>
        <authorList>
            <person name="Wang Y."/>
        </authorList>
    </citation>
    <scope>NUCLEOTIDE SEQUENCE [LARGE SCALE GENOMIC DNA]</scope>
    <source>
        <strain evidence="8 9">NEAU-85</strain>
    </source>
</reference>
<evidence type="ECO:0000256" key="7">
    <source>
        <dbReference type="SAM" id="Phobius"/>
    </source>
</evidence>
<keyword evidence="3 7" id="KW-0812">Transmembrane</keyword>
<dbReference type="InterPro" id="IPR050833">
    <property type="entry name" value="Poly_Biosynth_Transport"/>
</dbReference>
<dbReference type="Proteomes" id="UP000279859">
    <property type="component" value="Unassembled WGS sequence"/>
</dbReference>